<evidence type="ECO:0000256" key="2">
    <source>
        <dbReference type="ARBA" id="ARBA00022679"/>
    </source>
</evidence>
<evidence type="ECO:0000313" key="3">
    <source>
        <dbReference type="EMBL" id="KGN72900.1"/>
    </source>
</evidence>
<dbReference type="PANTHER" id="PTHR34136">
    <property type="match status" value="1"/>
</dbReference>
<keyword evidence="1 4" id="KW-0328">Glycosyltransferase</keyword>
<dbReference type="RefSeq" id="WP_036852352.1">
    <property type="nucleotide sequence ID" value="NZ_JBGYTE010000037.1"/>
</dbReference>
<dbReference type="EC" id="2.4.1.187" evidence="4"/>
<dbReference type="OrthoDB" id="9771846at2"/>
<dbReference type="EMBL" id="UGTF01000002">
    <property type="protein sequence ID" value="SUB89467.1"/>
    <property type="molecule type" value="Genomic_DNA"/>
</dbReference>
<dbReference type="InterPro" id="IPR004629">
    <property type="entry name" value="WecG_TagA_CpsF"/>
</dbReference>
<sequence>MKEVVLYSYRIAIDYVFSGIPVEKTVVNTINPHSYVTAKADVAFKKALLSSDVLLPDGEGIVWAIKRRYGIHAQKIAGSDLHQMVLDKLNICGGRIFYLGASPETLSIIKSKMAGLYPNILVETYSPPYKEAFSVEENQEMIRRINNFSPDVLFVGMTAPKQEKWIDENKKQLNVKMISGIGAVFDFFAGTKKRPPQWMIKCKLEWLGRLLKEPKRMWRRNFVSTPLFIMDFLR</sequence>
<evidence type="ECO:0000256" key="1">
    <source>
        <dbReference type="ARBA" id="ARBA00022676"/>
    </source>
</evidence>
<organism evidence="3 5">
    <name type="scientific">Porphyromonas macacae</name>
    <dbReference type="NCBI Taxonomy" id="28115"/>
    <lineage>
        <taxon>Bacteria</taxon>
        <taxon>Pseudomonadati</taxon>
        <taxon>Bacteroidota</taxon>
        <taxon>Bacteroidia</taxon>
        <taxon>Bacteroidales</taxon>
        <taxon>Porphyromonadaceae</taxon>
        <taxon>Porphyromonas</taxon>
    </lineage>
</organism>
<evidence type="ECO:0000313" key="4">
    <source>
        <dbReference type="EMBL" id="SUB89467.1"/>
    </source>
</evidence>
<dbReference type="EMBL" id="JRFA01000025">
    <property type="protein sequence ID" value="KGN72900.1"/>
    <property type="molecule type" value="Genomic_DNA"/>
</dbReference>
<reference evidence="3 5" key="1">
    <citation type="submission" date="2014-09" db="EMBL/GenBank/DDBJ databases">
        <title>Draft Genome Sequence of Porphyromonas macacae COT-192_OH2859.</title>
        <authorList>
            <person name="Wallis C."/>
            <person name="Deusch O."/>
            <person name="O'Flynn C."/>
            <person name="Davis I."/>
            <person name="Horsfall A."/>
            <person name="Kirkwood N."/>
            <person name="Harris S."/>
            <person name="Eisen J.A."/>
            <person name="Coil D.A."/>
            <person name="Darling A.E."/>
            <person name="Jospin G."/>
            <person name="Alexiev A."/>
        </authorList>
    </citation>
    <scope>NUCLEOTIDE SEQUENCE [LARGE SCALE GENOMIC DNA]</scope>
    <source>
        <strain evidence="5">COT-192 OH2859</strain>
        <strain evidence="3">COT-192_OH2859</strain>
    </source>
</reference>
<gene>
    <name evidence="4" type="primary">tagA</name>
    <name evidence="3" type="ORF">HQ47_08520</name>
    <name evidence="4" type="ORF">NCTC11632_01571</name>
</gene>
<dbReference type="CDD" id="cd06533">
    <property type="entry name" value="Glyco_transf_WecG_TagA"/>
    <property type="match status" value="1"/>
</dbReference>
<dbReference type="GO" id="GO:0047244">
    <property type="term" value="F:N-acetylglucosaminyldiphosphoundecaprenol N-acetyl-beta-D-mannosaminyltransferase activity"/>
    <property type="evidence" value="ECO:0007669"/>
    <property type="project" value="UniProtKB-EC"/>
</dbReference>
<dbReference type="eggNOG" id="COG1922">
    <property type="taxonomic scope" value="Bacteria"/>
</dbReference>
<reference evidence="4 6" key="2">
    <citation type="submission" date="2018-06" db="EMBL/GenBank/DDBJ databases">
        <authorList>
            <consortium name="Pathogen Informatics"/>
            <person name="Doyle S."/>
        </authorList>
    </citation>
    <scope>NUCLEOTIDE SEQUENCE [LARGE SCALE GENOMIC DNA]</scope>
    <source>
        <strain evidence="4 6">NCTC11632</strain>
    </source>
</reference>
<evidence type="ECO:0000313" key="6">
    <source>
        <dbReference type="Proteomes" id="UP000254156"/>
    </source>
</evidence>
<dbReference type="PANTHER" id="PTHR34136:SF1">
    <property type="entry name" value="UDP-N-ACETYL-D-MANNOSAMINURONIC ACID TRANSFERASE"/>
    <property type="match status" value="1"/>
</dbReference>
<name>A0A0A2E651_9PORP</name>
<dbReference type="Proteomes" id="UP000254156">
    <property type="component" value="Unassembled WGS sequence"/>
</dbReference>
<dbReference type="NCBIfam" id="TIGR00696">
    <property type="entry name" value="wecG_tagA_cpsF"/>
    <property type="match status" value="1"/>
</dbReference>
<keyword evidence="5" id="KW-1185">Reference proteome</keyword>
<dbReference type="STRING" id="28115.HQ47_08520"/>
<keyword evidence="2 3" id="KW-0808">Transferase</keyword>
<accession>A0A0A2E651</accession>
<dbReference type="AlphaFoldDB" id="A0A0A2E651"/>
<proteinExistence type="predicted"/>
<protein>
    <submittedName>
        <fullName evidence="3">N-acetylglucosaminyldiphospho-UDP N-acetyl-beta-D-mannosaminyltransferase</fullName>
    </submittedName>
    <submittedName>
        <fullName evidence="4">N-acetylmannosaminyltransferase</fullName>
        <ecNumber evidence="4">2.4.1.187</ecNumber>
    </submittedName>
</protein>
<evidence type="ECO:0000313" key="5">
    <source>
        <dbReference type="Proteomes" id="UP000030103"/>
    </source>
</evidence>
<dbReference type="Pfam" id="PF03808">
    <property type="entry name" value="Glyco_tran_WecG"/>
    <property type="match status" value="1"/>
</dbReference>
<dbReference type="Proteomes" id="UP000030103">
    <property type="component" value="Unassembled WGS sequence"/>
</dbReference>